<feature type="region of interest" description="Disordered" evidence="1">
    <location>
        <begin position="177"/>
        <end position="211"/>
    </location>
</feature>
<evidence type="ECO:0000256" key="1">
    <source>
        <dbReference type="SAM" id="MobiDB-lite"/>
    </source>
</evidence>
<reference evidence="2 3" key="1">
    <citation type="submission" date="2024-09" db="EMBL/GenBank/DDBJ databases">
        <authorList>
            <person name="Sun Q."/>
            <person name="Mori K."/>
        </authorList>
    </citation>
    <scope>NUCLEOTIDE SEQUENCE [LARGE SCALE GENOMIC DNA]</scope>
    <source>
        <strain evidence="2 3">TBRC 1432</strain>
    </source>
</reference>
<organism evidence="2 3">
    <name type="scientific">Kutzneria chonburiensis</name>
    <dbReference type="NCBI Taxonomy" id="1483604"/>
    <lineage>
        <taxon>Bacteria</taxon>
        <taxon>Bacillati</taxon>
        <taxon>Actinomycetota</taxon>
        <taxon>Actinomycetes</taxon>
        <taxon>Pseudonocardiales</taxon>
        <taxon>Pseudonocardiaceae</taxon>
        <taxon>Kutzneria</taxon>
    </lineage>
</organism>
<gene>
    <name evidence="2" type="ORF">ACFFH7_40765</name>
</gene>
<dbReference type="EMBL" id="JBHLUD010000015">
    <property type="protein sequence ID" value="MFC0547895.1"/>
    <property type="molecule type" value="Genomic_DNA"/>
</dbReference>
<proteinExistence type="predicted"/>
<name>A0ABV6N5Q0_9PSEU</name>
<protein>
    <submittedName>
        <fullName evidence="2">Uncharacterized protein</fullName>
    </submittedName>
</protein>
<dbReference type="RefSeq" id="WP_273938260.1">
    <property type="nucleotide sequence ID" value="NZ_CP097263.1"/>
</dbReference>
<sequence>MTDKFFVDSDGLNDGSKGFSAKSDELLDVLAYVKSVADPGRIAKAVGGDKYGHMFLESNQPLVDGVLSGVLTWALAVKGTSGAVRDMSHSFVDVDSGAHDASRALRDNLLEINGLLIKGGSNDSPPVDKHLVDTSHNPPLRAGIVVRERDAPVHKKPVKLEPTTSTVVHLVDGNAIPDKAERASTEGWAPAFRGRAPEQPLRGTEPVKPTE</sequence>
<comment type="caution">
    <text evidence="2">The sequence shown here is derived from an EMBL/GenBank/DDBJ whole genome shotgun (WGS) entry which is preliminary data.</text>
</comment>
<accession>A0ABV6N5Q0</accession>
<keyword evidence="3" id="KW-1185">Reference proteome</keyword>
<dbReference type="Proteomes" id="UP001589810">
    <property type="component" value="Unassembled WGS sequence"/>
</dbReference>
<evidence type="ECO:0000313" key="2">
    <source>
        <dbReference type="EMBL" id="MFC0547895.1"/>
    </source>
</evidence>
<evidence type="ECO:0000313" key="3">
    <source>
        <dbReference type="Proteomes" id="UP001589810"/>
    </source>
</evidence>